<evidence type="ECO:0000313" key="2">
    <source>
        <dbReference type="Proteomes" id="UP000306319"/>
    </source>
</evidence>
<accession>A0AC61RL12</accession>
<dbReference type="EMBL" id="SRYB01000001">
    <property type="protein sequence ID" value="TGY80980.1"/>
    <property type="molecule type" value="Genomic_DNA"/>
</dbReference>
<name>A0AC61RL12_9BACT</name>
<sequence length="150" mass="17151">MNEEAKINMGKIAALKTMRNKVLELSQIFEELGEPILTDLALLPTIHEAYKRVYARRGCPQDAMLVRNRKKFIMVVLYLYSPKALAGDRMRMGLRKIISELFGLTTSTPISDNSASLIIEYNAYADFRRDVDLILNEVFEALPDESFVFD</sequence>
<gene>
    <name evidence="1" type="ORF">E5331_00950</name>
</gene>
<comment type="caution">
    <text evidence="1">The sequence shown here is derived from an EMBL/GenBank/DDBJ whole genome shotgun (WGS) entry which is preliminary data.</text>
</comment>
<evidence type="ECO:0000313" key="1">
    <source>
        <dbReference type="EMBL" id="TGY80980.1"/>
    </source>
</evidence>
<dbReference type="Proteomes" id="UP000306319">
    <property type="component" value="Unassembled WGS sequence"/>
</dbReference>
<protein>
    <submittedName>
        <fullName evidence="1">Uncharacterized protein</fullName>
    </submittedName>
</protein>
<organism evidence="1 2">
    <name type="scientific">Lepagella muris</name>
    <dbReference type="NCBI Taxonomy" id="3032870"/>
    <lineage>
        <taxon>Bacteria</taxon>
        <taxon>Pseudomonadati</taxon>
        <taxon>Bacteroidota</taxon>
        <taxon>Bacteroidia</taxon>
        <taxon>Bacteroidales</taxon>
        <taxon>Muribaculaceae</taxon>
        <taxon>Lepagella</taxon>
    </lineage>
</organism>
<proteinExistence type="predicted"/>
<reference evidence="1" key="1">
    <citation type="submission" date="2019-04" db="EMBL/GenBank/DDBJ databases">
        <title>Microbes associate with the intestines of laboratory mice.</title>
        <authorList>
            <person name="Navarre W."/>
            <person name="Wong E."/>
            <person name="Huang K."/>
            <person name="Tropini C."/>
            <person name="Ng K."/>
            <person name="Yu B."/>
        </authorList>
    </citation>
    <scope>NUCLEOTIDE SEQUENCE</scope>
    <source>
        <strain evidence="1">NM04_E33</strain>
    </source>
</reference>
<keyword evidence="2" id="KW-1185">Reference proteome</keyword>